<comment type="caution">
    <text evidence="3">The sequence shown here is derived from an EMBL/GenBank/DDBJ whole genome shotgun (WGS) entry which is preliminary data.</text>
</comment>
<dbReference type="OrthoDB" id="1673646at2"/>
<dbReference type="CDD" id="cd01948">
    <property type="entry name" value="EAL"/>
    <property type="match status" value="1"/>
</dbReference>
<evidence type="ECO:0000313" key="2">
    <source>
        <dbReference type="EMBL" id="EEX94028.1"/>
    </source>
</evidence>
<dbReference type="AlphaFoldDB" id="C9QFJ2"/>
<evidence type="ECO:0000313" key="5">
    <source>
        <dbReference type="Proteomes" id="UP000003515"/>
    </source>
</evidence>
<dbReference type="STRING" id="675816.VIA_001186"/>
<dbReference type="Proteomes" id="UP000003515">
    <property type="component" value="Unassembled WGS sequence"/>
</dbReference>
<dbReference type="PROSITE" id="PS50883">
    <property type="entry name" value="EAL"/>
    <property type="match status" value="1"/>
</dbReference>
<evidence type="ECO:0000313" key="4">
    <source>
        <dbReference type="Proteomes" id="UP000002817"/>
    </source>
</evidence>
<protein>
    <submittedName>
        <fullName evidence="2">Diguanylate phosphodiesterase</fullName>
    </submittedName>
</protein>
<dbReference type="Gene3D" id="3.20.20.450">
    <property type="entry name" value="EAL domain"/>
    <property type="match status" value="1"/>
</dbReference>
<dbReference type="SUPFAM" id="SSF141868">
    <property type="entry name" value="EAL domain-like"/>
    <property type="match status" value="1"/>
</dbReference>
<evidence type="ECO:0000259" key="1">
    <source>
        <dbReference type="PROSITE" id="PS50883"/>
    </source>
</evidence>
<dbReference type="InterPro" id="IPR035919">
    <property type="entry name" value="EAL_sf"/>
</dbReference>
<proteinExistence type="predicted"/>
<dbReference type="Proteomes" id="UP000002817">
    <property type="component" value="Unassembled WGS sequence"/>
</dbReference>
<dbReference type="SMART" id="SM00052">
    <property type="entry name" value="EAL"/>
    <property type="match status" value="1"/>
</dbReference>
<reference evidence="3" key="2">
    <citation type="submission" date="2011-08" db="EMBL/GenBank/DDBJ databases">
        <authorList>
            <person name="Hoffman M."/>
            <person name="Strain E.A."/>
            <person name="Brown E."/>
            <person name="Allard M.W."/>
        </authorList>
    </citation>
    <scope>NUCLEOTIDE SEQUENCE</scope>
    <source>
        <strain evidence="3">CIP 102891</strain>
    </source>
</reference>
<dbReference type="Pfam" id="PF00563">
    <property type="entry name" value="EAL"/>
    <property type="match status" value="1"/>
</dbReference>
<dbReference type="eggNOG" id="COG2200">
    <property type="taxonomic scope" value="Bacteria"/>
</dbReference>
<keyword evidence="5" id="KW-1185">Reference proteome</keyword>
<accession>C9QFJ2</accession>
<feature type="domain" description="EAL" evidence="1">
    <location>
        <begin position="12"/>
        <end position="266"/>
    </location>
</feature>
<dbReference type="InterPro" id="IPR050706">
    <property type="entry name" value="Cyclic-di-GMP_PDE-like"/>
</dbReference>
<gene>
    <name evidence="2" type="ORF">VIA_001186</name>
    <name evidence="3" type="ORF">VIOR3934_08536</name>
</gene>
<name>C9QFJ2_VIBOR</name>
<sequence>MILSTQQQFVDCLSINDDFQYVGQYKELTLHSVFQPIFNTANQIIGVEALVRIRHAQNGCVRPDLFFHSDETSFDDKINVERLSRVIHIRNFSRSKYRHLQLFLNVLPSAGEYLALENIDTSLLAQRLRSLGINNNQIVMEVVELEADNEQSLANAMRKLNDSQFNIAVDDFGVEASNRERVERLRPNILKIDRSLLLSYMDGDQFALLSGLKLAKKLGSLVVVEGIETQEQLTVMRSLNVDMYQGYHLAMPEPLEAVYRDECNDLASLGDPTSIYIGSSR</sequence>
<dbReference type="PANTHER" id="PTHR33121:SF76">
    <property type="entry name" value="SIGNALING PROTEIN"/>
    <property type="match status" value="1"/>
</dbReference>
<reference evidence="2 5" key="1">
    <citation type="submission" date="2009-10" db="EMBL/GenBank/DDBJ databases">
        <authorList>
            <consortium name="Los Alamos National Laboratory (LANL)"/>
            <consortium name="National Microbial Pathogen Data Resource (NMPDR)"/>
            <person name="Munk A.C."/>
            <person name="Chertkov O."/>
            <person name="Tapia R."/>
            <person name="Green L."/>
            <person name="Rogers Y."/>
            <person name="Detter J.C."/>
            <person name="Bruce D."/>
            <person name="Brettin T.S."/>
            <person name="Colwell R.R."/>
            <person name="Huq A."/>
            <person name="Grim C.J."/>
            <person name="Hasan N.A."/>
            <person name="Bartels D."/>
            <person name="Vonstein V."/>
        </authorList>
    </citation>
    <scope>NUCLEOTIDE SEQUENCE [LARGE SCALE GENOMIC DNA]</scope>
    <source>
        <strain evidence="2 5">CIP 102891</strain>
    </source>
</reference>
<dbReference type="EMBL" id="AFWH01000011">
    <property type="protein sequence ID" value="EGU52828.1"/>
    <property type="molecule type" value="Genomic_DNA"/>
</dbReference>
<dbReference type="PANTHER" id="PTHR33121">
    <property type="entry name" value="CYCLIC DI-GMP PHOSPHODIESTERASE PDEF"/>
    <property type="match status" value="1"/>
</dbReference>
<dbReference type="GO" id="GO:0071111">
    <property type="term" value="F:cyclic-guanylate-specific phosphodiesterase activity"/>
    <property type="evidence" value="ECO:0007669"/>
    <property type="project" value="InterPro"/>
</dbReference>
<dbReference type="EMBL" id="ACZV01000004">
    <property type="protein sequence ID" value="EEX94028.1"/>
    <property type="molecule type" value="Genomic_DNA"/>
</dbReference>
<dbReference type="PATRIC" id="fig|675816.5.peg.778"/>
<reference evidence="3 4" key="3">
    <citation type="journal article" date="2012" name="Int. J. Syst. Evol. Microbiol.">
        <title>Vibrio caribbeanicus sp. nov., isolated from the marine sponge Scleritoderma cyanea.</title>
        <authorList>
            <person name="Hoffmann M."/>
            <person name="Monday S.R."/>
            <person name="Allard M.W."/>
            <person name="Strain E.A."/>
            <person name="Whittaker P."/>
            <person name="Naum M."/>
            <person name="McCarthy P.J."/>
            <person name="Lopez J.V."/>
            <person name="Fischer M."/>
            <person name="Brown E.W."/>
        </authorList>
    </citation>
    <scope>NUCLEOTIDE SEQUENCE [LARGE SCALE GENOMIC DNA]</scope>
    <source>
        <strain evidence="3">CIP 102891</strain>
        <strain evidence="4">CIP 102891 / ATCC 33934</strain>
    </source>
</reference>
<dbReference type="InterPro" id="IPR001633">
    <property type="entry name" value="EAL_dom"/>
</dbReference>
<organism evidence="3 4">
    <name type="scientific">Vibrio orientalis CIP 102891 = ATCC 33934</name>
    <dbReference type="NCBI Taxonomy" id="675816"/>
    <lineage>
        <taxon>Bacteria</taxon>
        <taxon>Pseudomonadati</taxon>
        <taxon>Pseudomonadota</taxon>
        <taxon>Gammaproteobacteria</taxon>
        <taxon>Vibrionales</taxon>
        <taxon>Vibrionaceae</taxon>
        <taxon>Vibrio</taxon>
        <taxon>Vibrio oreintalis group</taxon>
    </lineage>
</organism>
<evidence type="ECO:0000313" key="3">
    <source>
        <dbReference type="EMBL" id="EGU52828.1"/>
    </source>
</evidence>
<dbReference type="RefSeq" id="WP_004411728.1">
    <property type="nucleotide sequence ID" value="NZ_ACZV01000004.1"/>
</dbReference>